<protein>
    <submittedName>
        <fullName evidence="2">Uncharacterized protein</fullName>
    </submittedName>
</protein>
<feature type="region of interest" description="Disordered" evidence="1">
    <location>
        <begin position="1"/>
        <end position="57"/>
    </location>
</feature>
<gene>
    <name evidence="2" type="ORF">GCM10007870_07580</name>
</gene>
<proteinExistence type="predicted"/>
<name>A0ABQ5WR66_9PROT</name>
<dbReference type="Proteomes" id="UP001156629">
    <property type="component" value="Unassembled WGS sequence"/>
</dbReference>
<sequence length="71" mass="7674">MRAAGDHGFPPRNPAYEHAQKTPRNRGQKEDGNKQGNGHGGGTLADLQSHDKLMRSVRLSRKTAGVLHGFG</sequence>
<evidence type="ECO:0000313" key="2">
    <source>
        <dbReference type="EMBL" id="GLQ65174.1"/>
    </source>
</evidence>
<comment type="caution">
    <text evidence="2">The sequence shown here is derived from an EMBL/GenBank/DDBJ whole genome shotgun (WGS) entry which is preliminary data.</text>
</comment>
<accession>A0ABQ5WR66</accession>
<dbReference type="EMBL" id="BSNV01000002">
    <property type="protein sequence ID" value="GLQ65174.1"/>
    <property type="molecule type" value="Genomic_DNA"/>
</dbReference>
<reference evidence="3" key="1">
    <citation type="journal article" date="2019" name="Int. J. Syst. Evol. Microbiol.">
        <title>The Global Catalogue of Microorganisms (GCM) 10K type strain sequencing project: providing services to taxonomists for standard genome sequencing and annotation.</title>
        <authorList>
            <consortium name="The Broad Institute Genomics Platform"/>
            <consortium name="The Broad Institute Genome Sequencing Center for Infectious Disease"/>
            <person name="Wu L."/>
            <person name="Ma J."/>
        </authorList>
    </citation>
    <scope>NUCLEOTIDE SEQUENCE [LARGE SCALE GENOMIC DNA]</scope>
    <source>
        <strain evidence="3">NBRC 3266</strain>
    </source>
</reference>
<evidence type="ECO:0000313" key="3">
    <source>
        <dbReference type="Proteomes" id="UP001156629"/>
    </source>
</evidence>
<keyword evidence="3" id="KW-1185">Reference proteome</keyword>
<evidence type="ECO:0000256" key="1">
    <source>
        <dbReference type="SAM" id="MobiDB-lite"/>
    </source>
</evidence>
<organism evidence="2 3">
    <name type="scientific">Gluconobacter kondonii</name>
    <dbReference type="NCBI Taxonomy" id="941463"/>
    <lineage>
        <taxon>Bacteria</taxon>
        <taxon>Pseudomonadati</taxon>
        <taxon>Pseudomonadota</taxon>
        <taxon>Alphaproteobacteria</taxon>
        <taxon>Acetobacterales</taxon>
        <taxon>Acetobacteraceae</taxon>
        <taxon>Gluconobacter</taxon>
    </lineage>
</organism>